<dbReference type="RefSeq" id="WP_091833511.1">
    <property type="nucleotide sequence ID" value="NZ_FNZK01000017.1"/>
</dbReference>
<reference evidence="1 2" key="1">
    <citation type="submission" date="2016-10" db="EMBL/GenBank/DDBJ databases">
        <authorList>
            <person name="de Groot N.N."/>
        </authorList>
    </citation>
    <scope>NUCLEOTIDE SEQUENCE [LARGE SCALE GENOMIC DNA]</scope>
    <source>
        <strain evidence="1 2">DSM 2179</strain>
    </source>
</reference>
<proteinExistence type="predicted"/>
<evidence type="ECO:0000313" key="1">
    <source>
        <dbReference type="EMBL" id="SEJ78611.1"/>
    </source>
</evidence>
<keyword evidence="2" id="KW-1185">Reference proteome</keyword>
<dbReference type="EMBL" id="FNZK01000017">
    <property type="protein sequence ID" value="SEJ78611.1"/>
    <property type="molecule type" value="Genomic_DNA"/>
</dbReference>
<organism evidence="1 2">
    <name type="scientific">Propionispira arboris</name>
    <dbReference type="NCBI Taxonomy" id="84035"/>
    <lineage>
        <taxon>Bacteria</taxon>
        <taxon>Bacillati</taxon>
        <taxon>Bacillota</taxon>
        <taxon>Negativicutes</taxon>
        <taxon>Selenomonadales</taxon>
        <taxon>Selenomonadaceae</taxon>
        <taxon>Propionispira</taxon>
    </lineage>
</organism>
<evidence type="ECO:0000313" key="2">
    <source>
        <dbReference type="Proteomes" id="UP000199662"/>
    </source>
</evidence>
<dbReference type="AlphaFoldDB" id="A0A1H7BLX9"/>
<gene>
    <name evidence="1" type="ORF">SAMN05660742_11711</name>
</gene>
<dbReference type="STRING" id="84035.SAMN05660742_11711"/>
<name>A0A1H7BLX9_9FIRM</name>
<sequence length="198" mass="22790">MIHEKLIQEFIKAQTEGWAEEDFPAIEQVLFANKKSILNDLSTAIKQVCCQASIQQAAGIKGPAAGICISFLRTNIMDDIWEYRVDLYDEKFFLDPTECCAVYKMDFVWQYLRKRLERLAVAAKTGMYAHKVRPVHLKKVKLNMAEEYHIIATTITQVAIGEAIKIPEYDALQKMDNLKITMGEYWGSNILIYEETKN</sequence>
<protein>
    <submittedName>
        <fullName evidence="1">Uncharacterized protein</fullName>
    </submittedName>
</protein>
<dbReference type="Proteomes" id="UP000199662">
    <property type="component" value="Unassembled WGS sequence"/>
</dbReference>
<accession>A0A1H7BLX9</accession>